<protein>
    <submittedName>
        <fullName evidence="2">Aspartyl-trna synthetase</fullName>
    </submittedName>
</protein>
<gene>
    <name evidence="2" type="ORF">DI396_14665</name>
</gene>
<accession>A0A2V4MR19</accession>
<dbReference type="AlphaFoldDB" id="A0A2V4MR19"/>
<sequence>MRIAVMIVAVIFVTAKPALAQERGSVTNLPLPRFVSMKATEGNVRRGPSLTHRVDWVFKRREMPLEITAEHGHWRRVRDRDGAGGWVHYSLLSGVRTVIVEKDMLPLLKKPQDGTPITARLELGVIARLNDCTPDWCYLNAGGYKGWAPKSALWGVAPDEIRE</sequence>
<organism evidence="2 3">
    <name type="scientific">Litorivita pollutaquae</name>
    <dbReference type="NCBI Taxonomy" id="2200892"/>
    <lineage>
        <taxon>Bacteria</taxon>
        <taxon>Pseudomonadati</taxon>
        <taxon>Pseudomonadota</taxon>
        <taxon>Alphaproteobacteria</taxon>
        <taxon>Rhodobacterales</taxon>
        <taxon>Paracoccaceae</taxon>
        <taxon>Litorivita</taxon>
    </lineage>
</organism>
<keyword evidence="2" id="KW-0030">Aminoacyl-tRNA synthetase</keyword>
<dbReference type="Proteomes" id="UP000248012">
    <property type="component" value="Unassembled WGS sequence"/>
</dbReference>
<dbReference type="Gene3D" id="2.30.30.40">
    <property type="entry name" value="SH3 Domains"/>
    <property type="match status" value="1"/>
</dbReference>
<dbReference type="OrthoDB" id="9810773at2"/>
<dbReference type="EMBL" id="QFVT01000012">
    <property type="protein sequence ID" value="PYC46548.1"/>
    <property type="molecule type" value="Genomic_DNA"/>
</dbReference>
<feature type="signal peptide" evidence="1">
    <location>
        <begin position="1"/>
        <end position="20"/>
    </location>
</feature>
<dbReference type="GO" id="GO:0004812">
    <property type="term" value="F:aminoacyl-tRNA ligase activity"/>
    <property type="evidence" value="ECO:0007669"/>
    <property type="project" value="UniProtKB-KW"/>
</dbReference>
<comment type="caution">
    <text evidence="2">The sequence shown here is derived from an EMBL/GenBank/DDBJ whole genome shotgun (WGS) entry which is preliminary data.</text>
</comment>
<proteinExistence type="predicted"/>
<feature type="chain" id="PRO_5016155902" evidence="1">
    <location>
        <begin position="21"/>
        <end position="163"/>
    </location>
</feature>
<evidence type="ECO:0000313" key="2">
    <source>
        <dbReference type="EMBL" id="PYC46548.1"/>
    </source>
</evidence>
<keyword evidence="3" id="KW-1185">Reference proteome</keyword>
<dbReference type="InterPro" id="IPR010466">
    <property type="entry name" value="DUF1058"/>
</dbReference>
<name>A0A2V4MR19_9RHOB</name>
<dbReference type="RefSeq" id="WP_110796984.1">
    <property type="nucleotide sequence ID" value="NZ_KZ826491.1"/>
</dbReference>
<keyword evidence="1" id="KW-0732">Signal</keyword>
<evidence type="ECO:0000313" key="3">
    <source>
        <dbReference type="Proteomes" id="UP000248012"/>
    </source>
</evidence>
<reference evidence="2 3" key="1">
    <citation type="submission" date="2018-05" db="EMBL/GenBank/DDBJ databases">
        <title>Oceanovita maritima gen. nov., sp. nov., a marine bacterium in the family Rhodobacteraceae isolated from surface seawater of Lundu port Xiamen, China.</title>
        <authorList>
            <person name="Hetharua B.H."/>
            <person name="Min D."/>
            <person name="Liao H."/>
            <person name="Tian Y."/>
        </authorList>
    </citation>
    <scope>NUCLEOTIDE SEQUENCE [LARGE SCALE GENOMIC DNA]</scope>
    <source>
        <strain evidence="2 3">FSX-11</strain>
    </source>
</reference>
<evidence type="ECO:0000256" key="1">
    <source>
        <dbReference type="SAM" id="SignalP"/>
    </source>
</evidence>
<keyword evidence="2" id="KW-0436">Ligase</keyword>
<dbReference type="Pfam" id="PF06347">
    <property type="entry name" value="SH3_4"/>
    <property type="match status" value="2"/>
</dbReference>